<dbReference type="AlphaFoldDB" id="A0A1K2IQS2"/>
<evidence type="ECO:0008006" key="4">
    <source>
        <dbReference type="Google" id="ProtNLM"/>
    </source>
</evidence>
<name>A0A1K2IQS2_9FLAO</name>
<accession>A0A1K2IQS2</accession>
<proteinExistence type="predicted"/>
<organism evidence="2 3">
    <name type="scientific">Flaviramulus basaltis</name>
    <dbReference type="NCBI Taxonomy" id="369401"/>
    <lineage>
        <taxon>Bacteria</taxon>
        <taxon>Pseudomonadati</taxon>
        <taxon>Bacteroidota</taxon>
        <taxon>Flavobacteriia</taxon>
        <taxon>Flavobacteriales</taxon>
        <taxon>Flavobacteriaceae</taxon>
        <taxon>Flaviramulus</taxon>
    </lineage>
</organism>
<feature type="chain" id="PRO_5013244740" description="DUF4412 domain-containing protein" evidence="1">
    <location>
        <begin position="19"/>
        <end position="201"/>
    </location>
</feature>
<dbReference type="RefSeq" id="WP_072403444.1">
    <property type="nucleotide sequence ID" value="NZ_FPKV01000004.1"/>
</dbReference>
<dbReference type="STRING" id="369401.SAMN05428642_104273"/>
<sequence length="201" mass="23309">MKYLFLLIILCLSTFSQAQKNYNIEIDGKTISIELDKEYEVLINKDKVKFKVTSKDSLTYKDDMLTFNYPKEYNVSSSKIDVGIEQLMLMTAEGSGFIIQKYKTINPSMLNEMMLNEITKESVSYGFELKREDYERTLKSGLKLKVCKAVLNYKDEINIYEIVSFGKKDEGILFMSMVMEDVENSSGSNLINMIWDTLEIY</sequence>
<dbReference type="EMBL" id="FPKV01000004">
    <property type="protein sequence ID" value="SFZ94602.1"/>
    <property type="molecule type" value="Genomic_DNA"/>
</dbReference>
<feature type="signal peptide" evidence="1">
    <location>
        <begin position="1"/>
        <end position="18"/>
    </location>
</feature>
<evidence type="ECO:0000313" key="2">
    <source>
        <dbReference type="EMBL" id="SFZ94602.1"/>
    </source>
</evidence>
<dbReference type="OrthoDB" id="851233at2"/>
<evidence type="ECO:0000256" key="1">
    <source>
        <dbReference type="SAM" id="SignalP"/>
    </source>
</evidence>
<evidence type="ECO:0000313" key="3">
    <source>
        <dbReference type="Proteomes" id="UP000182544"/>
    </source>
</evidence>
<gene>
    <name evidence="2" type="ORF">SAMN05428642_104273</name>
</gene>
<keyword evidence="1" id="KW-0732">Signal</keyword>
<keyword evidence="3" id="KW-1185">Reference proteome</keyword>
<reference evidence="2 3" key="1">
    <citation type="submission" date="2016-10" db="EMBL/GenBank/DDBJ databases">
        <authorList>
            <person name="de Groot N.N."/>
        </authorList>
    </citation>
    <scope>NUCLEOTIDE SEQUENCE [LARGE SCALE GENOMIC DNA]</scope>
    <source>
        <strain evidence="2 3">DSM 18180</strain>
    </source>
</reference>
<protein>
    <recommendedName>
        <fullName evidence="4">DUF4412 domain-containing protein</fullName>
    </recommendedName>
</protein>
<dbReference type="Proteomes" id="UP000182544">
    <property type="component" value="Unassembled WGS sequence"/>
</dbReference>